<feature type="region of interest" description="Disordered" evidence="6">
    <location>
        <begin position="26"/>
        <end position="54"/>
    </location>
</feature>
<feature type="coiled-coil region" evidence="5">
    <location>
        <begin position="205"/>
        <end position="253"/>
    </location>
</feature>
<dbReference type="PROSITE" id="PS00036">
    <property type="entry name" value="BZIP_BASIC"/>
    <property type="match status" value="1"/>
</dbReference>
<dbReference type="VEuPathDB" id="VectorBase:MDOA000479"/>
<gene>
    <name evidence="8" type="primary">101896731</name>
    <name evidence="10" type="synonym">LOC101896731</name>
</gene>
<dbReference type="EnsemblMetazoa" id="MDOA000479-RA">
    <property type="protein sequence ID" value="MDOA000479-PA"/>
    <property type="gene ID" value="MDOA000479"/>
</dbReference>
<dbReference type="RefSeq" id="XP_005192240.1">
    <property type="nucleotide sequence ID" value="XM_005192183.3"/>
</dbReference>
<dbReference type="GO" id="GO:0005634">
    <property type="term" value="C:nucleus"/>
    <property type="evidence" value="ECO:0007669"/>
    <property type="project" value="UniProtKB-ARBA"/>
</dbReference>
<dbReference type="AlphaFoldDB" id="A0A1I8M246"/>
<evidence type="ECO:0000256" key="5">
    <source>
        <dbReference type="SAM" id="Coils"/>
    </source>
</evidence>
<keyword evidence="9" id="KW-1185">Reference proteome</keyword>
<feature type="domain" description="BZIP" evidence="7">
    <location>
        <begin position="187"/>
        <end position="250"/>
    </location>
</feature>
<dbReference type="CDD" id="cd14696">
    <property type="entry name" value="bZIP_Jun"/>
    <property type="match status" value="1"/>
</dbReference>
<dbReference type="InterPro" id="IPR046347">
    <property type="entry name" value="bZIP_sf"/>
</dbReference>
<comment type="similarity">
    <text evidence="1">Belongs to the bZIP family. Jun subfamily.</text>
</comment>
<dbReference type="InterPro" id="IPR005643">
    <property type="entry name" value="JNK"/>
</dbReference>
<evidence type="ECO:0000256" key="3">
    <source>
        <dbReference type="ARBA" id="ARBA00023125"/>
    </source>
</evidence>
<evidence type="ECO:0000256" key="6">
    <source>
        <dbReference type="SAM" id="MobiDB-lite"/>
    </source>
</evidence>
<dbReference type="InterPro" id="IPR004827">
    <property type="entry name" value="bZIP"/>
</dbReference>
<dbReference type="FunFam" id="1.20.5.170:FF:000012">
    <property type="entry name" value="Putative transcription factor AP-1"/>
    <property type="match status" value="1"/>
</dbReference>
<dbReference type="Pfam" id="PF00170">
    <property type="entry name" value="bZIP_1"/>
    <property type="match status" value="1"/>
</dbReference>
<dbReference type="PANTHER" id="PTHR11462">
    <property type="entry name" value="JUN TRANSCRIPTION FACTOR-RELATED"/>
    <property type="match status" value="1"/>
</dbReference>
<dbReference type="GO" id="GO:0000978">
    <property type="term" value="F:RNA polymerase II cis-regulatory region sequence-specific DNA binding"/>
    <property type="evidence" value="ECO:0007669"/>
    <property type="project" value="TreeGrafter"/>
</dbReference>
<sequence length="271" mass="29830">MKSQSGCKEITSNVLIKSEPTNVAKDDKIIFSSPNPTNGNTNKRPASLDLKSSSKKRIITPTPLVIETPSDNQQKQQNLATPDLDKLLHFLPTPQPGSIFQTKAGAVTSEQEAFGKGFEEALHSLHSNNKQNSTSLNSTNNIGTGMSGGSFTYTELDSFNTIPIKDEPQNAPSSPPVSPIDMETQEKIKLERKRQRNRVAASKCRKRKLERISKLEDKVKTLKGENSDLASIVKSLKEHVAQLKQQVIEHIESGCSIQTMCTNGNLLLHNK</sequence>
<dbReference type="GO" id="GO:0000981">
    <property type="term" value="F:DNA-binding transcription factor activity, RNA polymerase II-specific"/>
    <property type="evidence" value="ECO:0007669"/>
    <property type="project" value="TreeGrafter"/>
</dbReference>
<dbReference type="KEGG" id="mde:101896731"/>
<protein>
    <submittedName>
        <fullName evidence="10">Transcription factor AP-1</fullName>
    </submittedName>
</protein>
<dbReference type="OrthoDB" id="2187714at2759"/>
<dbReference type="PROSITE" id="PS50217">
    <property type="entry name" value="BZIP"/>
    <property type="match status" value="1"/>
</dbReference>
<evidence type="ECO:0000313" key="8">
    <source>
        <dbReference type="EnsemblMetazoa" id="MDOA000479-PA"/>
    </source>
</evidence>
<dbReference type="GO" id="GO:0051726">
    <property type="term" value="P:regulation of cell cycle"/>
    <property type="evidence" value="ECO:0007669"/>
    <property type="project" value="TreeGrafter"/>
</dbReference>
<proteinExistence type="inferred from homology"/>
<feature type="compositionally biased region" description="Polar residues" evidence="6">
    <location>
        <begin position="32"/>
        <end position="44"/>
    </location>
</feature>
<dbReference type="PRINTS" id="PR00043">
    <property type="entry name" value="LEUZIPPRJUN"/>
</dbReference>
<dbReference type="InterPro" id="IPR002112">
    <property type="entry name" value="Leuzip_Jun"/>
</dbReference>
<dbReference type="GO" id="GO:0042127">
    <property type="term" value="P:regulation of cell population proliferation"/>
    <property type="evidence" value="ECO:0007669"/>
    <property type="project" value="TreeGrafter"/>
</dbReference>
<dbReference type="GO" id="GO:0005667">
    <property type="term" value="C:transcription regulator complex"/>
    <property type="evidence" value="ECO:0007669"/>
    <property type="project" value="TreeGrafter"/>
</dbReference>
<reference evidence="10" key="2">
    <citation type="submission" date="2025-04" db="UniProtKB">
        <authorList>
            <consortium name="RefSeq"/>
        </authorList>
    </citation>
    <scope>IDENTIFICATION</scope>
    <source>
        <strain evidence="10">Aabys</strain>
    </source>
</reference>
<keyword evidence="5" id="KW-0175">Coiled coil</keyword>
<evidence type="ECO:0000313" key="10">
    <source>
        <dbReference type="RefSeq" id="XP_005192240.1"/>
    </source>
</evidence>
<accession>A0A1I8M246</accession>
<feature type="region of interest" description="Disordered" evidence="6">
    <location>
        <begin position="162"/>
        <end position="181"/>
    </location>
</feature>
<evidence type="ECO:0000256" key="4">
    <source>
        <dbReference type="ARBA" id="ARBA00023163"/>
    </source>
</evidence>
<dbReference type="Pfam" id="PF03957">
    <property type="entry name" value="Jun"/>
    <property type="match status" value="1"/>
</dbReference>
<name>A0A1I8M246_MUSDO</name>
<dbReference type="eggNOG" id="KOG0837">
    <property type="taxonomic scope" value="Eukaryota"/>
</dbReference>
<dbReference type="SUPFAM" id="SSF57959">
    <property type="entry name" value="Leucine zipper domain"/>
    <property type="match status" value="1"/>
</dbReference>
<dbReference type="Gene3D" id="1.20.5.170">
    <property type="match status" value="1"/>
</dbReference>
<dbReference type="VEuPathDB" id="VectorBase:MDOMA2_009891"/>
<keyword evidence="3" id="KW-0238">DNA-binding</keyword>
<dbReference type="Proteomes" id="UP001652621">
    <property type="component" value="Unplaced"/>
</dbReference>
<evidence type="ECO:0000256" key="1">
    <source>
        <dbReference type="ARBA" id="ARBA00006882"/>
    </source>
</evidence>
<reference evidence="8" key="1">
    <citation type="submission" date="2020-05" db="UniProtKB">
        <authorList>
            <consortium name="EnsemblMetazoa"/>
        </authorList>
    </citation>
    <scope>IDENTIFICATION</scope>
    <source>
        <strain evidence="8">Aabys</strain>
    </source>
</reference>
<dbReference type="InterPro" id="IPR050946">
    <property type="entry name" value="AP-1_TF_bZIP"/>
</dbReference>
<organism evidence="8">
    <name type="scientific">Musca domestica</name>
    <name type="common">House fly</name>
    <dbReference type="NCBI Taxonomy" id="7370"/>
    <lineage>
        <taxon>Eukaryota</taxon>
        <taxon>Metazoa</taxon>
        <taxon>Ecdysozoa</taxon>
        <taxon>Arthropoda</taxon>
        <taxon>Hexapoda</taxon>
        <taxon>Insecta</taxon>
        <taxon>Pterygota</taxon>
        <taxon>Neoptera</taxon>
        <taxon>Endopterygota</taxon>
        <taxon>Diptera</taxon>
        <taxon>Brachycera</taxon>
        <taxon>Muscomorpha</taxon>
        <taxon>Muscoidea</taxon>
        <taxon>Muscidae</taxon>
        <taxon>Musca</taxon>
    </lineage>
</organism>
<dbReference type="STRING" id="7370.A0A1I8M246"/>
<evidence type="ECO:0000259" key="7">
    <source>
        <dbReference type="PROSITE" id="PS50217"/>
    </source>
</evidence>
<keyword evidence="2" id="KW-0805">Transcription regulation</keyword>
<evidence type="ECO:0000256" key="2">
    <source>
        <dbReference type="ARBA" id="ARBA00023015"/>
    </source>
</evidence>
<keyword evidence="4" id="KW-0804">Transcription</keyword>
<evidence type="ECO:0000313" key="9">
    <source>
        <dbReference type="Proteomes" id="UP001652621"/>
    </source>
</evidence>
<dbReference type="SMART" id="SM00338">
    <property type="entry name" value="BRLZ"/>
    <property type="match status" value="1"/>
</dbReference>
<dbReference type="PANTHER" id="PTHR11462:SF35">
    <property type="entry name" value="TRANSCRIPTION FACTOR JRA"/>
    <property type="match status" value="1"/>
</dbReference>